<dbReference type="Pfam" id="PF00015">
    <property type="entry name" value="MCPsignal"/>
    <property type="match status" value="1"/>
</dbReference>
<dbReference type="Gene3D" id="1.10.287.950">
    <property type="entry name" value="Methyl-accepting chemotaxis protein"/>
    <property type="match status" value="1"/>
</dbReference>
<organism evidence="8 9">
    <name type="scientific">Clostridium cibarium</name>
    <dbReference type="NCBI Taxonomy" id="2762247"/>
    <lineage>
        <taxon>Bacteria</taxon>
        <taxon>Bacillati</taxon>
        <taxon>Bacillota</taxon>
        <taxon>Clostridia</taxon>
        <taxon>Eubacteriales</taxon>
        <taxon>Clostridiaceae</taxon>
        <taxon>Clostridium</taxon>
    </lineage>
</organism>
<accession>A0ABR8PR77</accession>
<dbReference type="SMART" id="SM00304">
    <property type="entry name" value="HAMP"/>
    <property type="match status" value="1"/>
</dbReference>
<feature type="domain" description="HAMP" evidence="7">
    <location>
        <begin position="332"/>
        <end position="384"/>
    </location>
</feature>
<evidence type="ECO:0000256" key="2">
    <source>
        <dbReference type="ARBA" id="ARBA00029447"/>
    </source>
</evidence>
<comment type="caution">
    <text evidence="8">The sequence shown here is derived from an EMBL/GenBank/DDBJ whole genome shotgun (WGS) entry which is preliminary data.</text>
</comment>
<dbReference type="SUPFAM" id="SSF58104">
    <property type="entry name" value="Methyl-accepting chemotaxis protein (MCP) signaling domain"/>
    <property type="match status" value="1"/>
</dbReference>
<keyword evidence="4" id="KW-0175">Coiled coil</keyword>
<protein>
    <submittedName>
        <fullName evidence="8">Methyl-accepting chemotaxis protein</fullName>
    </submittedName>
</protein>
<keyword evidence="5" id="KW-0812">Transmembrane</keyword>
<dbReference type="Proteomes" id="UP000627781">
    <property type="component" value="Unassembled WGS sequence"/>
</dbReference>
<evidence type="ECO:0000256" key="4">
    <source>
        <dbReference type="SAM" id="Coils"/>
    </source>
</evidence>
<dbReference type="Pfam" id="PF00672">
    <property type="entry name" value="HAMP"/>
    <property type="match status" value="1"/>
</dbReference>
<dbReference type="InterPro" id="IPR003660">
    <property type="entry name" value="HAMP_dom"/>
</dbReference>
<feature type="coiled-coil region" evidence="4">
    <location>
        <begin position="610"/>
        <end position="686"/>
    </location>
</feature>
<name>A0ABR8PR77_9CLOT</name>
<keyword evidence="5" id="KW-0472">Membrane</keyword>
<dbReference type="SMART" id="SM00283">
    <property type="entry name" value="MA"/>
    <property type="match status" value="1"/>
</dbReference>
<keyword evidence="1 3" id="KW-0807">Transducer</keyword>
<evidence type="ECO:0000256" key="5">
    <source>
        <dbReference type="SAM" id="Phobius"/>
    </source>
</evidence>
<evidence type="ECO:0000313" key="8">
    <source>
        <dbReference type="EMBL" id="MBD7910681.1"/>
    </source>
</evidence>
<sequence length="689" mass="76820">MYLKSSSKLKGDKKVGEETKKIKVRVKGFKGISTVKGSLKGKLTFTYILIACIPIMLIATLTYANSRRILTDKVSELSNRVCSQTKLSINNYLYEIQNASSLVFAKDEIMVFNSAGTNIDPYEKQQKKNNIEEYLLSISLLQNFTDFALVYNDGSTIGKISETTKKLYDMKNLYGEIQEKVSTTKSKGKWFTGKDGNYSRLYYAKQVTDSTMMITSIYTNELDEIFNELSDNSGTVTRLCDDDNIIYSTNSNEIGEKLDGKVSEKIKDSSSKTFELSKDLVIYNTCDNGWGLVNSIPKNYILSEVQTTGIFTIIITIVCIIFSGLFGIYFAKKISEPINKLVTKMKKAEDGDLTVRTDYTSEDEIGVLSNSFNVMIGKIRDLIEETKNVSKIVIDESDEIKNMSSQAYSISEGVSTAMEAIATGTLSQVNELEKTVSTMDKLAASINNIISNISNVTSISNETKHVGDESLHIVQTLQVKTENTNEIMDEITFNINVLSESIKEIEQVIELIKEISEQTNLLSLNAGIEAARAGESGRGFAVVADEVKELAEQSKKSTDDVYKVIRNVYEKANAAIELIYNSKKVFNEQTQAVEFTNNSFSNIISSTEKITSEINNIEMLMNEINMQKKETIESTNSIKIITENSSANTEEVLAATEEQTANAENLEQRSNKLSKAAESLEKAINKFRI</sequence>
<proteinExistence type="inferred from homology"/>
<dbReference type="CDD" id="cd06225">
    <property type="entry name" value="HAMP"/>
    <property type="match status" value="1"/>
</dbReference>
<feature type="transmembrane region" description="Helical" evidence="5">
    <location>
        <begin position="45"/>
        <end position="64"/>
    </location>
</feature>
<keyword evidence="9" id="KW-1185">Reference proteome</keyword>
<feature type="transmembrane region" description="Helical" evidence="5">
    <location>
        <begin position="309"/>
        <end position="331"/>
    </location>
</feature>
<evidence type="ECO:0000256" key="3">
    <source>
        <dbReference type="PROSITE-ProRule" id="PRU00284"/>
    </source>
</evidence>
<dbReference type="InterPro" id="IPR004089">
    <property type="entry name" value="MCPsignal_dom"/>
</dbReference>
<dbReference type="PANTHER" id="PTHR32089">
    <property type="entry name" value="METHYL-ACCEPTING CHEMOTAXIS PROTEIN MCPB"/>
    <property type="match status" value="1"/>
</dbReference>
<keyword evidence="5" id="KW-1133">Transmembrane helix</keyword>
<gene>
    <name evidence="8" type="ORF">H9661_04840</name>
</gene>
<evidence type="ECO:0000259" key="6">
    <source>
        <dbReference type="PROSITE" id="PS50111"/>
    </source>
</evidence>
<dbReference type="PROSITE" id="PS50111">
    <property type="entry name" value="CHEMOTAXIS_TRANSDUC_2"/>
    <property type="match status" value="1"/>
</dbReference>
<evidence type="ECO:0000259" key="7">
    <source>
        <dbReference type="PROSITE" id="PS50885"/>
    </source>
</evidence>
<dbReference type="Gene3D" id="6.10.340.10">
    <property type="match status" value="1"/>
</dbReference>
<evidence type="ECO:0000313" key="9">
    <source>
        <dbReference type="Proteomes" id="UP000627781"/>
    </source>
</evidence>
<feature type="domain" description="Methyl-accepting transducer" evidence="6">
    <location>
        <begin position="403"/>
        <end position="660"/>
    </location>
</feature>
<dbReference type="PROSITE" id="PS50885">
    <property type="entry name" value="HAMP"/>
    <property type="match status" value="1"/>
</dbReference>
<reference evidence="8 9" key="1">
    <citation type="submission" date="2020-08" db="EMBL/GenBank/DDBJ databases">
        <title>A Genomic Blueprint of the Chicken Gut Microbiome.</title>
        <authorList>
            <person name="Gilroy R."/>
            <person name="Ravi A."/>
            <person name="Getino M."/>
            <person name="Pursley I."/>
            <person name="Horton D.L."/>
            <person name="Alikhan N.-F."/>
            <person name="Baker D."/>
            <person name="Gharbi K."/>
            <person name="Hall N."/>
            <person name="Watson M."/>
            <person name="Adriaenssens E.M."/>
            <person name="Foster-Nyarko E."/>
            <person name="Jarju S."/>
            <person name="Secka A."/>
            <person name="Antonio M."/>
            <person name="Oren A."/>
            <person name="Chaudhuri R."/>
            <person name="La Ragione R.M."/>
            <person name="Hildebrand F."/>
            <person name="Pallen M.J."/>
        </authorList>
    </citation>
    <scope>NUCLEOTIDE SEQUENCE [LARGE SCALE GENOMIC DNA]</scope>
    <source>
        <strain evidence="8 9">Sa3CVN1</strain>
    </source>
</reference>
<dbReference type="PANTHER" id="PTHR32089:SF112">
    <property type="entry name" value="LYSOZYME-LIKE PROTEIN-RELATED"/>
    <property type="match status" value="1"/>
</dbReference>
<dbReference type="EMBL" id="JACSRA010000005">
    <property type="protein sequence ID" value="MBD7910681.1"/>
    <property type="molecule type" value="Genomic_DNA"/>
</dbReference>
<comment type="similarity">
    <text evidence="2">Belongs to the methyl-accepting chemotaxis (MCP) protein family.</text>
</comment>
<evidence type="ECO:0000256" key="1">
    <source>
        <dbReference type="ARBA" id="ARBA00023224"/>
    </source>
</evidence>